<feature type="domain" description="C2H2-type" evidence="7">
    <location>
        <begin position="424"/>
        <end position="451"/>
    </location>
</feature>
<dbReference type="GO" id="GO:0008270">
    <property type="term" value="F:zinc ion binding"/>
    <property type="evidence" value="ECO:0007669"/>
    <property type="project" value="UniProtKB-KW"/>
</dbReference>
<dbReference type="InterPro" id="IPR013087">
    <property type="entry name" value="Znf_C2H2_type"/>
</dbReference>
<dbReference type="Gene3D" id="3.30.160.60">
    <property type="entry name" value="Classic Zinc Finger"/>
    <property type="match status" value="2"/>
</dbReference>
<dbReference type="eggNOG" id="KOG1721">
    <property type="taxonomic scope" value="Eukaryota"/>
</dbReference>
<dbReference type="PROSITE" id="PS00028">
    <property type="entry name" value="ZINC_FINGER_C2H2_1"/>
    <property type="match status" value="2"/>
</dbReference>
<evidence type="ECO:0000313" key="8">
    <source>
        <dbReference type="EMBL" id="EDO16022.1"/>
    </source>
</evidence>
<evidence type="ECO:0000256" key="6">
    <source>
        <dbReference type="SAM" id="MobiDB-lite"/>
    </source>
</evidence>
<dbReference type="PhylomeDB" id="A7TNZ7"/>
<dbReference type="Pfam" id="PF00096">
    <property type="entry name" value="zf-C2H2"/>
    <property type="match status" value="2"/>
</dbReference>
<keyword evidence="2" id="KW-0677">Repeat</keyword>
<feature type="compositionally biased region" description="Polar residues" evidence="6">
    <location>
        <begin position="1"/>
        <end position="29"/>
    </location>
</feature>
<dbReference type="InParanoid" id="A7TNZ7"/>
<dbReference type="InterPro" id="IPR036236">
    <property type="entry name" value="Znf_C2H2_sf"/>
</dbReference>
<name>A7TNZ7_VANPO</name>
<protein>
    <recommendedName>
        <fullName evidence="7">C2H2-type domain-containing protein</fullName>
    </recommendedName>
</protein>
<keyword evidence="1" id="KW-0479">Metal-binding</keyword>
<keyword evidence="4" id="KW-0862">Zinc</keyword>
<dbReference type="SMART" id="SM00355">
    <property type="entry name" value="ZnF_C2H2"/>
    <property type="match status" value="2"/>
</dbReference>
<accession>A7TNZ7</accession>
<evidence type="ECO:0000259" key="7">
    <source>
        <dbReference type="PROSITE" id="PS50157"/>
    </source>
</evidence>
<feature type="region of interest" description="Disordered" evidence="6">
    <location>
        <begin position="1"/>
        <end position="42"/>
    </location>
</feature>
<dbReference type="PANTHER" id="PTHR23235">
    <property type="entry name" value="KRUEPPEL-LIKE TRANSCRIPTION FACTOR"/>
    <property type="match status" value="1"/>
</dbReference>
<dbReference type="FunFam" id="3.30.160.60:FF:000072">
    <property type="entry name" value="zinc finger protein 143 isoform X1"/>
    <property type="match status" value="1"/>
</dbReference>
<dbReference type="OrthoDB" id="4066283at2759"/>
<evidence type="ECO:0000256" key="2">
    <source>
        <dbReference type="ARBA" id="ARBA00022737"/>
    </source>
</evidence>
<dbReference type="Proteomes" id="UP000000267">
    <property type="component" value="Unassembled WGS sequence"/>
</dbReference>
<dbReference type="KEGG" id="vpo:Kpol_495p20"/>
<evidence type="ECO:0000256" key="1">
    <source>
        <dbReference type="ARBA" id="ARBA00022723"/>
    </source>
</evidence>
<dbReference type="GeneID" id="5544142"/>
<evidence type="ECO:0000256" key="4">
    <source>
        <dbReference type="ARBA" id="ARBA00022833"/>
    </source>
</evidence>
<evidence type="ECO:0000256" key="5">
    <source>
        <dbReference type="PROSITE-ProRule" id="PRU00042"/>
    </source>
</evidence>
<dbReference type="AlphaFoldDB" id="A7TNZ7"/>
<dbReference type="STRING" id="436907.A7TNZ7"/>
<dbReference type="GO" id="GO:0000981">
    <property type="term" value="F:DNA-binding transcription factor activity, RNA polymerase II-specific"/>
    <property type="evidence" value="ECO:0007669"/>
    <property type="project" value="TreeGrafter"/>
</dbReference>
<gene>
    <name evidence="8" type="ORF">Kpol_495p20</name>
</gene>
<keyword evidence="3 5" id="KW-0863">Zinc-finger</keyword>
<dbReference type="RefSeq" id="XP_001643880.1">
    <property type="nucleotide sequence ID" value="XM_001643830.1"/>
</dbReference>
<dbReference type="SUPFAM" id="SSF57667">
    <property type="entry name" value="beta-beta-alpha zinc fingers"/>
    <property type="match status" value="1"/>
</dbReference>
<evidence type="ECO:0000313" key="9">
    <source>
        <dbReference type="Proteomes" id="UP000000267"/>
    </source>
</evidence>
<keyword evidence="9" id="KW-1185">Reference proteome</keyword>
<dbReference type="FunFam" id="3.30.160.60:FF:000446">
    <property type="entry name" value="Zinc finger protein"/>
    <property type="match status" value="1"/>
</dbReference>
<proteinExistence type="predicted"/>
<evidence type="ECO:0000256" key="3">
    <source>
        <dbReference type="ARBA" id="ARBA00022771"/>
    </source>
</evidence>
<organism evidence="9">
    <name type="scientific">Vanderwaltozyma polyspora (strain ATCC 22028 / DSM 70294 / BCRC 21397 / CBS 2163 / NBRC 10782 / NRRL Y-8283 / UCD 57-17)</name>
    <name type="common">Kluyveromyces polysporus</name>
    <dbReference type="NCBI Taxonomy" id="436907"/>
    <lineage>
        <taxon>Eukaryota</taxon>
        <taxon>Fungi</taxon>
        <taxon>Dikarya</taxon>
        <taxon>Ascomycota</taxon>
        <taxon>Saccharomycotina</taxon>
        <taxon>Saccharomycetes</taxon>
        <taxon>Saccharomycetales</taxon>
        <taxon>Saccharomycetaceae</taxon>
        <taxon>Vanderwaltozyma</taxon>
    </lineage>
</organism>
<reference evidence="8 9" key="1">
    <citation type="journal article" date="2007" name="Proc. Natl. Acad. Sci. U.S.A.">
        <title>Independent sorting-out of thousands of duplicated gene pairs in two yeast species descended from a whole-genome duplication.</title>
        <authorList>
            <person name="Scannell D.R."/>
            <person name="Frank A.C."/>
            <person name="Conant G.C."/>
            <person name="Byrne K.P."/>
            <person name="Woolfit M."/>
            <person name="Wolfe K.H."/>
        </authorList>
    </citation>
    <scope>NUCLEOTIDE SEQUENCE [LARGE SCALE GENOMIC DNA]</scope>
    <source>
        <strain evidence="9">ATCC 22028 / DSM 70294 / BCRC 21397 / CBS 2163 / NBRC 10782 / NRRL Y-8283 / UCD 57-17</strain>
    </source>
</reference>
<dbReference type="EMBL" id="DS480436">
    <property type="protein sequence ID" value="EDO16022.1"/>
    <property type="molecule type" value="Genomic_DNA"/>
</dbReference>
<dbReference type="PANTHER" id="PTHR23235:SF120">
    <property type="entry name" value="KRUPPEL-LIKE FACTOR 15"/>
    <property type="match status" value="1"/>
</dbReference>
<sequence length="486" mass="54771">MNSKDSGFSSDKYPNSNKPQAKPYGSSNFLPEGLNKHGASGDMAKGAINKGILNSQLMPETKNKNIINGNRDISNAVLQSGTAGSGGNPIFKIGCTTNSSGHDVFSQPYAIAANQLSNNQQPNRISLAHMRPLLSTVRSNQSQSHYWYKDGIANEKFFHSQQSYDKLEKVENSKIMLPPVGNHDGFSRSQEPYLNNELSYHDANNSDSFKSTSLIEYQSHFPYKRLNHDHIRNSSQITNQLGSPYEAFRKESQFPVFATNQWTGANIPNNQISSANHSIYSQTHPNAEGLNSEKSMIESVNTTSNNQHPNSGAINQNYFHQTQVPNYQNMEYRNSLSNVPSIINRPLALFGPSVTRSNELHLPEPSYYHQNLTATERLIDNQMFVPNSPTVHLMGNNRFENDNNEITKLYNQKKQQTSNKKATYECSVCGKRVTRAYSLHAHMLIHTKVRPYKCDWENCGKTFNVKSNLNRHVKIHLKKQKNSNKG</sequence>
<dbReference type="PROSITE" id="PS50157">
    <property type="entry name" value="ZINC_FINGER_C2H2_2"/>
    <property type="match status" value="2"/>
</dbReference>
<dbReference type="GO" id="GO:0000978">
    <property type="term" value="F:RNA polymerase II cis-regulatory region sequence-specific DNA binding"/>
    <property type="evidence" value="ECO:0007669"/>
    <property type="project" value="UniProtKB-ARBA"/>
</dbReference>
<dbReference type="HOGENOM" id="CLU_561636_0_0_1"/>
<feature type="domain" description="C2H2-type" evidence="7">
    <location>
        <begin position="452"/>
        <end position="481"/>
    </location>
</feature>